<dbReference type="Pfam" id="PF04932">
    <property type="entry name" value="Wzy_C"/>
    <property type="match status" value="1"/>
</dbReference>
<reference evidence="7 8" key="1">
    <citation type="journal article" date="2019" name="Microorganisms">
        <title>Systematic Affiliation and Genome Analysis of Subtercola vilae DB165(T) with Particular Emphasis on Cold Adaptation of an Isolate from a High-Altitude Cold Volcano Lake.</title>
        <authorList>
            <person name="Villalobos A.S."/>
            <person name="Wiese J."/>
            <person name="Imhoff J.F."/>
            <person name="Dorador C."/>
            <person name="Keller A."/>
            <person name="Hentschel U."/>
        </authorList>
    </citation>
    <scope>NUCLEOTIDE SEQUENCE [LARGE SCALE GENOMIC DNA]</scope>
    <source>
        <strain evidence="7 8">DB165</strain>
    </source>
</reference>
<name>A0A4T2C1P0_9MICO</name>
<dbReference type="PANTHER" id="PTHR37422">
    <property type="entry name" value="TEICHURONIC ACID BIOSYNTHESIS PROTEIN TUAE"/>
    <property type="match status" value="1"/>
</dbReference>
<comment type="subcellular location">
    <subcellularLocation>
        <location evidence="1">Membrane</location>
        <topology evidence="1">Multi-pass membrane protein</topology>
    </subcellularLocation>
</comment>
<feature type="transmembrane region" description="Helical" evidence="5">
    <location>
        <begin position="330"/>
        <end position="350"/>
    </location>
</feature>
<feature type="transmembrane region" description="Helical" evidence="5">
    <location>
        <begin position="406"/>
        <end position="423"/>
    </location>
</feature>
<feature type="transmembrane region" description="Helical" evidence="5">
    <location>
        <begin position="86"/>
        <end position="103"/>
    </location>
</feature>
<evidence type="ECO:0000259" key="6">
    <source>
        <dbReference type="Pfam" id="PF04932"/>
    </source>
</evidence>
<dbReference type="GO" id="GO:0016874">
    <property type="term" value="F:ligase activity"/>
    <property type="evidence" value="ECO:0007669"/>
    <property type="project" value="UniProtKB-KW"/>
</dbReference>
<proteinExistence type="predicted"/>
<feature type="transmembrane region" description="Helical" evidence="5">
    <location>
        <begin position="109"/>
        <end position="131"/>
    </location>
</feature>
<sequence>MSLTPTPAPLPPFDSAQHRRATMTAPDGSPAGRIRLAGFVLFTALGGDAWQSLFGWPAFVVLVVGLTVACAVSLAQSGRRIALPRYSKPLVAFVVLCAVSLLWSQYPGATVLGIAAQWLAALAGFFMALTLTWLEILRALGTALRWMLGLSLLFELAVAIWVRQPLPALWLLAPGQTPPADYQWSTASLLNGGPIQGIVGNRNLLAFLVLLALIVFAIEWVEKTRSTFSSIAWLAVAVLEHALTRSATVLMATVAVAFVLAIALAIRRVAVNRRLVIYPFGIAGLVGLAFAIPNLSDRLFPLLGRSNDLTGRFDIWNTVLSLAWQHPVLGWGWVSYWAPWVAPFKGLVVIDGTEYLQAHNAWVDIFLQLGFVGLFVFGCLIAATGVRSWWMAVDPPGPLVGVPTPYQAIALLPLLLLAALVIQSLTESRLLLEGNFLLLVLLATKVKLDPLPLGPPPRSLAR</sequence>
<feature type="transmembrane region" description="Helical" evidence="5">
    <location>
        <begin position="54"/>
        <end position="74"/>
    </location>
</feature>
<feature type="transmembrane region" description="Helical" evidence="5">
    <location>
        <begin position="204"/>
        <end position="221"/>
    </location>
</feature>
<feature type="transmembrane region" description="Helical" evidence="5">
    <location>
        <begin position="275"/>
        <end position="295"/>
    </location>
</feature>
<dbReference type="AlphaFoldDB" id="A0A4T2C1P0"/>
<gene>
    <name evidence="7" type="ORF">D4765_07350</name>
</gene>
<feature type="transmembrane region" description="Helical" evidence="5">
    <location>
        <begin position="249"/>
        <end position="266"/>
    </location>
</feature>
<evidence type="ECO:0000256" key="2">
    <source>
        <dbReference type="ARBA" id="ARBA00022692"/>
    </source>
</evidence>
<keyword evidence="8" id="KW-1185">Reference proteome</keyword>
<evidence type="ECO:0000256" key="5">
    <source>
        <dbReference type="SAM" id="Phobius"/>
    </source>
</evidence>
<dbReference type="RefSeq" id="WP_136641640.1">
    <property type="nucleotide sequence ID" value="NZ_QYRT01000010.1"/>
</dbReference>
<dbReference type="OrthoDB" id="1118146at2"/>
<keyword evidence="3 5" id="KW-1133">Transmembrane helix</keyword>
<dbReference type="GO" id="GO:0016020">
    <property type="term" value="C:membrane"/>
    <property type="evidence" value="ECO:0007669"/>
    <property type="project" value="UniProtKB-SubCell"/>
</dbReference>
<keyword evidence="2 5" id="KW-0812">Transmembrane</keyword>
<keyword evidence="4 5" id="KW-0472">Membrane</keyword>
<keyword evidence="7" id="KW-0436">Ligase</keyword>
<evidence type="ECO:0000313" key="7">
    <source>
        <dbReference type="EMBL" id="TIH37820.1"/>
    </source>
</evidence>
<feature type="transmembrane region" description="Helical" evidence="5">
    <location>
        <begin position="143"/>
        <end position="162"/>
    </location>
</feature>
<accession>A0A4T2C1P0</accession>
<comment type="caution">
    <text evidence="7">The sequence shown here is derived from an EMBL/GenBank/DDBJ whole genome shotgun (WGS) entry which is preliminary data.</text>
</comment>
<organism evidence="7 8">
    <name type="scientific">Subtercola vilae</name>
    <dbReference type="NCBI Taxonomy" id="2056433"/>
    <lineage>
        <taxon>Bacteria</taxon>
        <taxon>Bacillati</taxon>
        <taxon>Actinomycetota</taxon>
        <taxon>Actinomycetes</taxon>
        <taxon>Micrococcales</taxon>
        <taxon>Microbacteriaceae</taxon>
        <taxon>Subtercola</taxon>
    </lineage>
</organism>
<evidence type="ECO:0000256" key="3">
    <source>
        <dbReference type="ARBA" id="ARBA00022989"/>
    </source>
</evidence>
<evidence type="ECO:0000256" key="4">
    <source>
        <dbReference type="ARBA" id="ARBA00023136"/>
    </source>
</evidence>
<dbReference type="Proteomes" id="UP000306192">
    <property type="component" value="Unassembled WGS sequence"/>
</dbReference>
<dbReference type="EMBL" id="QYRT01000010">
    <property type="protein sequence ID" value="TIH37820.1"/>
    <property type="molecule type" value="Genomic_DNA"/>
</dbReference>
<dbReference type="InterPro" id="IPR051533">
    <property type="entry name" value="WaaL-like"/>
</dbReference>
<feature type="transmembrane region" description="Helical" evidence="5">
    <location>
        <begin position="362"/>
        <end position="386"/>
    </location>
</feature>
<evidence type="ECO:0000313" key="8">
    <source>
        <dbReference type="Proteomes" id="UP000306192"/>
    </source>
</evidence>
<feature type="transmembrane region" description="Helical" evidence="5">
    <location>
        <begin position="228"/>
        <end position="243"/>
    </location>
</feature>
<protein>
    <submittedName>
        <fullName evidence="7">O-antigen ligase family protein</fullName>
    </submittedName>
</protein>
<evidence type="ECO:0000256" key="1">
    <source>
        <dbReference type="ARBA" id="ARBA00004141"/>
    </source>
</evidence>
<feature type="domain" description="O-antigen ligase-related" evidence="6">
    <location>
        <begin position="232"/>
        <end position="377"/>
    </location>
</feature>
<dbReference type="InterPro" id="IPR007016">
    <property type="entry name" value="O-antigen_ligase-rel_domated"/>
</dbReference>
<dbReference type="PANTHER" id="PTHR37422:SF13">
    <property type="entry name" value="LIPOPOLYSACCHARIDE BIOSYNTHESIS PROTEIN PA4999-RELATED"/>
    <property type="match status" value="1"/>
</dbReference>